<feature type="compositionally biased region" description="Basic and acidic residues" evidence="1">
    <location>
        <begin position="1"/>
        <end position="14"/>
    </location>
</feature>
<evidence type="ECO:0000313" key="3">
    <source>
        <dbReference type="Proteomes" id="UP001225072"/>
    </source>
</evidence>
<dbReference type="Proteomes" id="UP001225072">
    <property type="component" value="Unassembled WGS sequence"/>
</dbReference>
<evidence type="ECO:0000313" key="2">
    <source>
        <dbReference type="EMBL" id="MDQ1096954.1"/>
    </source>
</evidence>
<gene>
    <name evidence="2" type="ORF">QE404_002101</name>
</gene>
<protein>
    <submittedName>
        <fullName evidence="2">Uncharacterized protein</fullName>
    </submittedName>
</protein>
<proteinExistence type="predicted"/>
<feature type="region of interest" description="Disordered" evidence="1">
    <location>
        <begin position="1"/>
        <end position="24"/>
    </location>
</feature>
<keyword evidence="3" id="KW-1185">Reference proteome</keyword>
<name>A0ABU0TIT6_9FLAO</name>
<evidence type="ECO:0000256" key="1">
    <source>
        <dbReference type="SAM" id="MobiDB-lite"/>
    </source>
</evidence>
<accession>A0ABU0TIT6</accession>
<dbReference type="RefSeq" id="WP_307450161.1">
    <property type="nucleotide sequence ID" value="NZ_JAUTAL010000001.1"/>
</dbReference>
<organism evidence="2 3">
    <name type="scientific">Chryseobacterium camelliae</name>
    <dbReference type="NCBI Taxonomy" id="1265445"/>
    <lineage>
        <taxon>Bacteria</taxon>
        <taxon>Pseudomonadati</taxon>
        <taxon>Bacteroidota</taxon>
        <taxon>Flavobacteriia</taxon>
        <taxon>Flavobacteriales</taxon>
        <taxon>Weeksellaceae</taxon>
        <taxon>Chryseobacterium group</taxon>
        <taxon>Chryseobacterium</taxon>
    </lineage>
</organism>
<comment type="caution">
    <text evidence="2">The sequence shown here is derived from an EMBL/GenBank/DDBJ whole genome shotgun (WGS) entry which is preliminary data.</text>
</comment>
<sequence>MMREKSAGEADLRGNKNHKSYLTHENYKDKSFENRRAQKFLKTYGFYVHVKSSQFTEIQAAKFPSLGGVAKIL</sequence>
<dbReference type="EMBL" id="JAUTAL010000001">
    <property type="protein sequence ID" value="MDQ1096954.1"/>
    <property type="molecule type" value="Genomic_DNA"/>
</dbReference>
<reference evidence="2 3" key="1">
    <citation type="submission" date="2023-07" db="EMBL/GenBank/DDBJ databases">
        <title>Functional and genomic diversity of the sorghum phyllosphere microbiome.</title>
        <authorList>
            <person name="Shade A."/>
        </authorList>
    </citation>
    <scope>NUCLEOTIDE SEQUENCE [LARGE SCALE GENOMIC DNA]</scope>
    <source>
        <strain evidence="2 3">SORGH_AS_1064</strain>
    </source>
</reference>